<evidence type="ECO:0000256" key="1">
    <source>
        <dbReference type="SAM" id="MobiDB-lite"/>
    </source>
</evidence>
<comment type="caution">
    <text evidence="2">The sequence shown here is derived from an EMBL/GenBank/DDBJ whole genome shotgun (WGS) entry which is preliminary data.</text>
</comment>
<feature type="compositionally biased region" description="Low complexity" evidence="1">
    <location>
        <begin position="97"/>
        <end position="111"/>
    </location>
</feature>
<keyword evidence="3" id="KW-1185">Reference proteome</keyword>
<feature type="region of interest" description="Disordered" evidence="1">
    <location>
        <begin position="25"/>
        <end position="61"/>
    </location>
</feature>
<sequence>MGSPRAVDAGGMERLVSRNSRLLADAAQTPADFPPVGERARGDGDARPRAGGDVVHGAGPDRSAALPIECGRFVLDLGFGVQRLAGRMGEGGLQSGVTVSATPTPSTTFDG</sequence>
<name>A0A4V2YBC8_9ACTN</name>
<dbReference type="Proteomes" id="UP000295258">
    <property type="component" value="Unassembled WGS sequence"/>
</dbReference>
<evidence type="ECO:0000313" key="3">
    <source>
        <dbReference type="Proteomes" id="UP000295258"/>
    </source>
</evidence>
<gene>
    <name evidence="2" type="ORF">E1292_13805</name>
</gene>
<accession>A0A4V2YBC8</accession>
<proteinExistence type="predicted"/>
<feature type="compositionally biased region" description="Basic and acidic residues" evidence="1">
    <location>
        <begin position="38"/>
        <end position="50"/>
    </location>
</feature>
<dbReference type="EMBL" id="SMKO01000028">
    <property type="protein sequence ID" value="TDD07116.1"/>
    <property type="molecule type" value="Genomic_DNA"/>
</dbReference>
<evidence type="ECO:0000313" key="2">
    <source>
        <dbReference type="EMBL" id="TDD07116.1"/>
    </source>
</evidence>
<organism evidence="2 3">
    <name type="scientific">Nonomuraea deserti</name>
    <dbReference type="NCBI Taxonomy" id="1848322"/>
    <lineage>
        <taxon>Bacteria</taxon>
        <taxon>Bacillati</taxon>
        <taxon>Actinomycetota</taxon>
        <taxon>Actinomycetes</taxon>
        <taxon>Streptosporangiales</taxon>
        <taxon>Streptosporangiaceae</taxon>
        <taxon>Nonomuraea</taxon>
    </lineage>
</organism>
<feature type="region of interest" description="Disordered" evidence="1">
    <location>
        <begin position="90"/>
        <end position="111"/>
    </location>
</feature>
<reference evidence="2 3" key="1">
    <citation type="submission" date="2019-03" db="EMBL/GenBank/DDBJ databases">
        <title>Draft genome sequences of novel Actinobacteria.</title>
        <authorList>
            <person name="Sahin N."/>
            <person name="Ay H."/>
            <person name="Saygin H."/>
        </authorList>
    </citation>
    <scope>NUCLEOTIDE SEQUENCE [LARGE SCALE GENOMIC DNA]</scope>
    <source>
        <strain evidence="2 3">KC310</strain>
    </source>
</reference>
<protein>
    <submittedName>
        <fullName evidence="2">Uncharacterized protein</fullName>
    </submittedName>
</protein>
<dbReference type="AlphaFoldDB" id="A0A4V2YBC8"/>